<evidence type="ECO:0000256" key="1">
    <source>
        <dbReference type="SAM" id="MobiDB-lite"/>
    </source>
</evidence>
<keyword evidence="2" id="KW-0812">Transmembrane</keyword>
<reference evidence="3 4" key="1">
    <citation type="journal article" date="2016" name="Genome Announc.">
        <title>Complete Genome Sequence of Aurantimicrobium minutum Type Strain KNCT, a Planktonic Ultramicrobacterium Isolated from River Water.</title>
        <authorList>
            <person name="Nakai R."/>
            <person name="Fujisawa T."/>
            <person name="Nakamura Y."/>
            <person name="Nishide H."/>
            <person name="Uchiyama I."/>
            <person name="Baba T."/>
            <person name="Toyoda A."/>
            <person name="Fujiyama A."/>
            <person name="Naganuma T."/>
            <person name="Niki H."/>
        </authorList>
    </citation>
    <scope>NUCLEOTIDE SEQUENCE [LARGE SCALE GENOMIC DNA]</scope>
    <source>
        <strain evidence="3 4">KNC</strain>
    </source>
</reference>
<feature type="transmembrane region" description="Helical" evidence="2">
    <location>
        <begin position="48"/>
        <end position="71"/>
    </location>
</feature>
<dbReference type="AlphaFoldDB" id="A0A173LVE5"/>
<dbReference type="KEGG" id="amin:AUMI_12720"/>
<feature type="region of interest" description="Disordered" evidence="1">
    <location>
        <begin position="79"/>
        <end position="169"/>
    </location>
</feature>
<proteinExistence type="predicted"/>
<evidence type="ECO:0000313" key="3">
    <source>
        <dbReference type="EMBL" id="BAU98814.1"/>
    </source>
</evidence>
<feature type="compositionally biased region" description="Low complexity" evidence="1">
    <location>
        <begin position="13"/>
        <end position="31"/>
    </location>
</feature>
<feature type="region of interest" description="Disordered" evidence="1">
    <location>
        <begin position="1"/>
        <end position="39"/>
    </location>
</feature>
<dbReference type="Proteomes" id="UP000243847">
    <property type="component" value="Chromosome sequence1"/>
</dbReference>
<evidence type="ECO:0000256" key="2">
    <source>
        <dbReference type="SAM" id="Phobius"/>
    </source>
</evidence>
<keyword evidence="2" id="KW-0472">Membrane</keyword>
<sequence>MQMPKNDNNDNVEIPAEFTPAAPEATAEQAENVSPIEEGRKRRLGTGAIVGISAAGLVLLAGVFGGGMAVANVIDHNNRPPAGMAEGLTGQLPGDGGHMDGDHDGDGPRGGHEGKRGHGPQAGMAGGAQGGLEADGSMPGNVPHEHDANGNDIIPEGYPTTTPAPTTTN</sequence>
<feature type="compositionally biased region" description="Basic and acidic residues" evidence="1">
    <location>
        <begin position="97"/>
        <end position="116"/>
    </location>
</feature>
<feature type="compositionally biased region" description="Polar residues" evidence="1">
    <location>
        <begin position="1"/>
        <end position="11"/>
    </location>
</feature>
<feature type="compositionally biased region" description="Low complexity" evidence="1">
    <location>
        <begin position="159"/>
        <end position="169"/>
    </location>
</feature>
<name>A0A173LVE5_9MICO</name>
<organism evidence="3 4">
    <name type="scientific">Aurantimicrobium minutum</name>
    <dbReference type="NCBI Taxonomy" id="708131"/>
    <lineage>
        <taxon>Bacteria</taxon>
        <taxon>Bacillati</taxon>
        <taxon>Actinomycetota</taxon>
        <taxon>Actinomycetes</taxon>
        <taxon>Micrococcales</taxon>
        <taxon>Microbacteriaceae</taxon>
        <taxon>Aurantimicrobium</taxon>
    </lineage>
</organism>
<accession>A0A173LVE5</accession>
<dbReference type="EMBL" id="AP017457">
    <property type="protein sequence ID" value="BAU98814.1"/>
    <property type="molecule type" value="Genomic_DNA"/>
</dbReference>
<protein>
    <submittedName>
        <fullName evidence="3">Uncharacterized protein</fullName>
    </submittedName>
</protein>
<gene>
    <name evidence="3" type="ORF">AUMI_12720</name>
</gene>
<keyword evidence="2" id="KW-1133">Transmembrane helix</keyword>
<evidence type="ECO:0000313" key="4">
    <source>
        <dbReference type="Proteomes" id="UP000243847"/>
    </source>
</evidence>